<dbReference type="Proteomes" id="UP000217446">
    <property type="component" value="Unassembled WGS sequence"/>
</dbReference>
<dbReference type="AlphaFoldDB" id="A0A250VQV4"/>
<keyword evidence="2" id="KW-1185">Reference proteome</keyword>
<dbReference type="EMBL" id="BDQI01000027">
    <property type="protein sequence ID" value="GAX56577.1"/>
    <property type="molecule type" value="Genomic_DNA"/>
</dbReference>
<protein>
    <submittedName>
        <fullName evidence="1">Uncharacterized protein</fullName>
    </submittedName>
</protein>
<evidence type="ECO:0000313" key="1">
    <source>
        <dbReference type="EMBL" id="GAX56577.1"/>
    </source>
</evidence>
<reference evidence="2" key="1">
    <citation type="submission" date="2017-05" db="EMBL/GenBank/DDBJ databases">
        <title>Streptomyces olivochromogenes NBRC 3561 whole genome shotgun sequence.</title>
        <authorList>
            <person name="Dohra H."/>
            <person name="Kodani S."/>
        </authorList>
    </citation>
    <scope>NUCLEOTIDE SEQUENCE [LARGE SCALE GENOMIC DNA]</scope>
    <source>
        <strain evidence="2">NBRC 3561</strain>
    </source>
</reference>
<accession>A0A250VQV4</accession>
<gene>
    <name evidence="1" type="ORF">SO3561_08145</name>
</gene>
<comment type="caution">
    <text evidence="1">The sequence shown here is derived from an EMBL/GenBank/DDBJ whole genome shotgun (WGS) entry which is preliminary data.</text>
</comment>
<sequence>MIHMTGRYPTASPGPERGTLVDAMLERQGRNVRFWQRMRERTDTVETAVQQMGLHPGSWTLETWILRI</sequence>
<evidence type="ECO:0000313" key="2">
    <source>
        <dbReference type="Proteomes" id="UP000217446"/>
    </source>
</evidence>
<organism evidence="1 2">
    <name type="scientific">Streptomyces olivochromogenes</name>
    <dbReference type="NCBI Taxonomy" id="1963"/>
    <lineage>
        <taxon>Bacteria</taxon>
        <taxon>Bacillati</taxon>
        <taxon>Actinomycetota</taxon>
        <taxon>Actinomycetes</taxon>
        <taxon>Kitasatosporales</taxon>
        <taxon>Streptomycetaceae</taxon>
        <taxon>Streptomyces</taxon>
    </lineage>
</organism>
<proteinExistence type="predicted"/>
<name>A0A250VQV4_STROL</name>